<evidence type="ECO:0000313" key="3">
    <source>
        <dbReference type="Proteomes" id="UP000186817"/>
    </source>
</evidence>
<accession>A0A1Q9EAR7</accession>
<organism evidence="2 3">
    <name type="scientific">Symbiodinium microadriaticum</name>
    <name type="common">Dinoflagellate</name>
    <name type="synonym">Zooxanthella microadriatica</name>
    <dbReference type="NCBI Taxonomy" id="2951"/>
    <lineage>
        <taxon>Eukaryota</taxon>
        <taxon>Sar</taxon>
        <taxon>Alveolata</taxon>
        <taxon>Dinophyceae</taxon>
        <taxon>Suessiales</taxon>
        <taxon>Symbiodiniaceae</taxon>
        <taxon>Symbiodinium</taxon>
    </lineage>
</organism>
<evidence type="ECO:0000256" key="1">
    <source>
        <dbReference type="SAM" id="MobiDB-lite"/>
    </source>
</evidence>
<sequence length="102" mass="10027">MATSAESMAALMAEARAEQSLISAQLKALRGEVPEAAPSPRGGNTSPSHAADLAASFAESRPAGSSPLSSPSAWASPRAAAPSRGAGLPGVDEVVGGGTEDR</sequence>
<dbReference type="Proteomes" id="UP000186817">
    <property type="component" value="Unassembled WGS sequence"/>
</dbReference>
<evidence type="ECO:0000313" key="2">
    <source>
        <dbReference type="EMBL" id="OLQ04503.1"/>
    </source>
</evidence>
<feature type="compositionally biased region" description="Low complexity" evidence="1">
    <location>
        <begin position="60"/>
        <end position="94"/>
    </location>
</feature>
<keyword evidence="3" id="KW-1185">Reference proteome</keyword>
<proteinExistence type="predicted"/>
<dbReference type="AlphaFoldDB" id="A0A1Q9EAR7"/>
<gene>
    <name evidence="2" type="ORF">AK812_SmicGene12432</name>
</gene>
<name>A0A1Q9EAR7_SYMMI</name>
<reference evidence="2 3" key="1">
    <citation type="submission" date="2016-02" db="EMBL/GenBank/DDBJ databases">
        <title>Genome analysis of coral dinoflagellate symbionts highlights evolutionary adaptations to a symbiotic lifestyle.</title>
        <authorList>
            <person name="Aranda M."/>
            <person name="Li Y."/>
            <person name="Liew Y.J."/>
            <person name="Baumgarten S."/>
            <person name="Simakov O."/>
            <person name="Wilson M."/>
            <person name="Piel J."/>
            <person name="Ashoor H."/>
            <person name="Bougouffa S."/>
            <person name="Bajic V.B."/>
            <person name="Ryu T."/>
            <person name="Ravasi T."/>
            <person name="Bayer T."/>
            <person name="Micklem G."/>
            <person name="Kim H."/>
            <person name="Bhak J."/>
            <person name="Lajeunesse T.C."/>
            <person name="Voolstra C.R."/>
        </authorList>
    </citation>
    <scope>NUCLEOTIDE SEQUENCE [LARGE SCALE GENOMIC DNA]</scope>
    <source>
        <strain evidence="2 3">CCMP2467</strain>
    </source>
</reference>
<feature type="region of interest" description="Disordered" evidence="1">
    <location>
        <begin position="32"/>
        <end position="102"/>
    </location>
</feature>
<protein>
    <submittedName>
        <fullName evidence="2">Uncharacterized protein</fullName>
    </submittedName>
</protein>
<dbReference type="EMBL" id="LSRX01000209">
    <property type="protein sequence ID" value="OLQ04503.1"/>
    <property type="molecule type" value="Genomic_DNA"/>
</dbReference>
<comment type="caution">
    <text evidence="2">The sequence shown here is derived from an EMBL/GenBank/DDBJ whole genome shotgun (WGS) entry which is preliminary data.</text>
</comment>